<keyword evidence="2" id="KW-1185">Reference proteome</keyword>
<dbReference type="Proteomes" id="UP000004245">
    <property type="component" value="Unassembled WGS sequence"/>
</dbReference>
<evidence type="ECO:0000313" key="2">
    <source>
        <dbReference type="Proteomes" id="UP000004245"/>
    </source>
</evidence>
<dbReference type="EMBL" id="ADNW02000011">
    <property type="protein sequence ID" value="EGD23719.1"/>
    <property type="molecule type" value="Genomic_DNA"/>
</dbReference>
<protein>
    <submittedName>
        <fullName evidence="1">Uncharacterized protein</fullName>
    </submittedName>
</protein>
<dbReference type="HOGENOM" id="CLU_3157182_0_0_11"/>
<comment type="caution">
    <text evidence="1">The sequence shown here is derived from an EMBL/GenBank/DDBJ whole genome shotgun (WGS) entry which is preliminary data.</text>
</comment>
<proteinExistence type="predicted"/>
<sequence length="48" mass="5200">MQHGSAQPRNPLRPKGFSPMDLSYLSEFFGAFSDLFGALDFFSGSLGA</sequence>
<accession>E9T1X3</accession>
<dbReference type="AlphaFoldDB" id="E9T1X3"/>
<name>E9T1X3_RHOHA</name>
<evidence type="ECO:0000313" key="1">
    <source>
        <dbReference type="EMBL" id="EGD23719.1"/>
    </source>
</evidence>
<reference evidence="1" key="1">
    <citation type="submission" date="2011-01" db="EMBL/GenBank/DDBJ databases">
        <authorList>
            <person name="Muzny D."/>
            <person name="Qin X."/>
            <person name="Buhay C."/>
            <person name="Dugan-Rocha S."/>
            <person name="Ding Y."/>
            <person name="Chen G."/>
            <person name="Hawes A."/>
            <person name="Holder M."/>
            <person name="Jhangiani S."/>
            <person name="Johnson A."/>
            <person name="Khan Z."/>
            <person name="Li Z."/>
            <person name="Liu W."/>
            <person name="Liu X."/>
            <person name="Perez L."/>
            <person name="Shen H."/>
            <person name="Wang Q."/>
            <person name="Watt J."/>
            <person name="Xi L."/>
            <person name="Xin Y."/>
            <person name="Zhou J."/>
            <person name="Deng J."/>
            <person name="Jiang H."/>
            <person name="Liu Y."/>
            <person name="Qu J."/>
            <person name="Song X.-Z."/>
            <person name="Zhang L."/>
            <person name="Villasana D."/>
            <person name="Johnson A."/>
            <person name="Liu J."/>
            <person name="Liyanage D."/>
            <person name="Lorensuhewa L."/>
            <person name="Robinson T."/>
            <person name="Song A."/>
            <person name="Song B.-B."/>
            <person name="Dinh H."/>
            <person name="Thornton R."/>
            <person name="Coyle M."/>
            <person name="Francisco L."/>
            <person name="Jackson L."/>
            <person name="Javaid M."/>
            <person name="Korchina V."/>
            <person name="Kovar C."/>
            <person name="Mata R."/>
            <person name="Mathew T."/>
            <person name="Ngo R."/>
            <person name="Nguyen L."/>
            <person name="Nguyen N."/>
            <person name="Okwuonu G."/>
            <person name="Ongeri F."/>
            <person name="Pham C."/>
            <person name="Simmons D."/>
            <person name="Wilczek-Boney K."/>
            <person name="Hale W."/>
            <person name="Jakkamsetti A."/>
            <person name="Pham P."/>
            <person name="Ruth R."/>
            <person name="San Lucas F."/>
            <person name="Warren J."/>
            <person name="Zhang J."/>
            <person name="Zhao Z."/>
            <person name="Zhou C."/>
            <person name="Zhu D."/>
            <person name="Lee S."/>
            <person name="Bess C."/>
            <person name="Blankenburg K."/>
            <person name="Forbes L."/>
            <person name="Fu Q."/>
            <person name="Gubbala S."/>
            <person name="Hirani K."/>
            <person name="Jayaseelan J.C."/>
            <person name="Lara F."/>
            <person name="Munidasa M."/>
            <person name="Palculict T."/>
            <person name="Patil S."/>
            <person name="Pu L.-L."/>
            <person name="Saada N."/>
            <person name="Tang L."/>
            <person name="Weissenberger G."/>
            <person name="Zhu Y."/>
            <person name="Hemphill L."/>
            <person name="Shang Y."/>
            <person name="Youmans B."/>
            <person name="Ayvaz T."/>
            <person name="Ross M."/>
            <person name="Santibanez J."/>
            <person name="Aqrawi P."/>
            <person name="Gross S."/>
            <person name="Joshi V."/>
            <person name="Fowler G."/>
            <person name="Nazareth L."/>
            <person name="Reid J."/>
            <person name="Worley K."/>
            <person name="Petrosino J."/>
            <person name="Highlander S."/>
            <person name="Gibbs R."/>
        </authorList>
    </citation>
    <scope>NUCLEOTIDE SEQUENCE [LARGE SCALE GENOMIC DNA]</scope>
    <source>
        <strain evidence="1">ATCC 33707</strain>
    </source>
</reference>
<gene>
    <name evidence="1" type="ORF">HMPREF0724_12550</name>
</gene>
<organism evidence="1 2">
    <name type="scientific">Prescottella equi ATCC 33707</name>
    <dbReference type="NCBI Taxonomy" id="525370"/>
    <lineage>
        <taxon>Bacteria</taxon>
        <taxon>Bacillati</taxon>
        <taxon>Actinomycetota</taxon>
        <taxon>Actinomycetes</taxon>
        <taxon>Mycobacteriales</taxon>
        <taxon>Nocardiaceae</taxon>
        <taxon>Prescottella</taxon>
    </lineage>
</organism>